<accession>A0ABQ4L4F5</accession>
<evidence type="ECO:0000313" key="2">
    <source>
        <dbReference type="EMBL" id="GIN99145.1"/>
    </source>
</evidence>
<keyword evidence="1" id="KW-0812">Transmembrane</keyword>
<feature type="transmembrane region" description="Helical" evidence="1">
    <location>
        <begin position="36"/>
        <end position="55"/>
    </location>
</feature>
<comment type="caution">
    <text evidence="2">The sequence shown here is derived from an EMBL/GenBank/DDBJ whole genome shotgun (WGS) entry which is preliminary data.</text>
</comment>
<evidence type="ECO:0000313" key="3">
    <source>
        <dbReference type="Proteomes" id="UP000680670"/>
    </source>
</evidence>
<reference evidence="2 3" key="1">
    <citation type="submission" date="2021-03" db="EMBL/GenBank/DDBJ databases">
        <title>Antimicrobial resistance genes in bacteria isolated from Japanese honey, and their potential for conferring macrolide and lincosamide resistance in the American foulbrood pathogen Paenibacillus larvae.</title>
        <authorList>
            <person name="Okamoto M."/>
            <person name="Kumagai M."/>
            <person name="Kanamori H."/>
            <person name="Takamatsu D."/>
        </authorList>
    </citation>
    <scope>NUCLEOTIDE SEQUENCE [LARGE SCALE GENOMIC DNA]</scope>
    <source>
        <strain evidence="2 3">J6TS1</strain>
    </source>
</reference>
<dbReference type="RefSeq" id="WP_213021641.1">
    <property type="nucleotide sequence ID" value="NZ_BORJ01000020.1"/>
</dbReference>
<keyword evidence="3" id="KW-1185">Reference proteome</keyword>
<protein>
    <recommendedName>
        <fullName evidence="4">DUF2273 domain-containing protein</fullName>
    </recommendedName>
</protein>
<evidence type="ECO:0008006" key="4">
    <source>
        <dbReference type="Google" id="ProtNLM"/>
    </source>
</evidence>
<feature type="transmembrane region" description="Helical" evidence="1">
    <location>
        <begin position="12"/>
        <end position="30"/>
    </location>
</feature>
<name>A0ABQ4L4F5_SIMTE</name>
<dbReference type="EMBL" id="BORJ01000020">
    <property type="protein sequence ID" value="GIN99145.1"/>
    <property type="molecule type" value="Genomic_DNA"/>
</dbReference>
<organism evidence="2 3">
    <name type="scientific">Siminovitchia terrae</name>
    <name type="common">Bacillus terrae</name>
    <dbReference type="NCBI Taxonomy" id="1914933"/>
    <lineage>
        <taxon>Bacteria</taxon>
        <taxon>Bacillati</taxon>
        <taxon>Bacillota</taxon>
        <taxon>Bacilli</taxon>
        <taxon>Bacillales</taxon>
        <taxon>Bacillaceae</taxon>
        <taxon>Siminovitchia</taxon>
    </lineage>
</organism>
<evidence type="ECO:0000256" key="1">
    <source>
        <dbReference type="SAM" id="Phobius"/>
    </source>
</evidence>
<proteinExistence type="predicted"/>
<keyword evidence="1" id="KW-1133">Transmembrane helix</keyword>
<keyword evidence="1" id="KW-0472">Membrane</keyword>
<gene>
    <name evidence="2" type="ORF">J6TS1_50150</name>
</gene>
<sequence>MKRYLKKRYKTYLRVAFGLLIGFIVVTFLFDKQDYKSAIFAVLFGLIVGELFVFSKGSKDQKKEKNY</sequence>
<dbReference type="Proteomes" id="UP000680670">
    <property type="component" value="Unassembled WGS sequence"/>
</dbReference>